<keyword evidence="6" id="KW-1185">Reference proteome</keyword>
<dbReference type="PANTHER" id="PTHR11559">
    <property type="entry name" value="CARBOXYLESTERASE"/>
    <property type="match status" value="1"/>
</dbReference>
<protein>
    <recommendedName>
        <fullName evidence="3">Carboxylic ester hydrolase</fullName>
        <ecNumber evidence="3">3.1.1.-</ecNumber>
    </recommendedName>
</protein>
<geneLocation type="plasmid" evidence="5 6">
    <name>pSCATT</name>
</geneLocation>
<evidence type="ECO:0000256" key="2">
    <source>
        <dbReference type="ARBA" id="ARBA00022801"/>
    </source>
</evidence>
<dbReference type="ESTHER" id="stren-f8jm04">
    <property type="family name" value="Carb_B_Bacteria"/>
</dbReference>
<dbReference type="InterPro" id="IPR050309">
    <property type="entry name" value="Type-B_Carboxylest/Lipase"/>
</dbReference>
<dbReference type="InterPro" id="IPR029058">
    <property type="entry name" value="AB_hydrolase_fold"/>
</dbReference>
<name>G8XH03_STREN</name>
<dbReference type="InterPro" id="IPR002018">
    <property type="entry name" value="CarbesteraseB"/>
</dbReference>
<evidence type="ECO:0000256" key="1">
    <source>
        <dbReference type="ARBA" id="ARBA00005964"/>
    </source>
</evidence>
<reference evidence="6" key="1">
    <citation type="submission" date="2011-12" db="EMBL/GenBank/DDBJ databases">
        <title>Complete genome sequence of Streptomyces cattleya strain DSM 46488.</title>
        <authorList>
            <person name="Ou H.-Y."/>
            <person name="Li P."/>
            <person name="Zhao C."/>
            <person name="O'Hagan D."/>
            <person name="Deng Z."/>
        </authorList>
    </citation>
    <scope>NUCLEOTIDE SEQUENCE [LARGE SCALE GENOMIC DNA]</scope>
    <source>
        <strain evidence="6">ATCC 35852 / DSM 46488 / JCM 4925 / NBRC 14057 / NRRL 8057</strain>
        <plasmid evidence="6">Plasmid pSCATT</plasmid>
    </source>
</reference>
<keyword evidence="2 3" id="KW-0378">Hydrolase</keyword>
<dbReference type="PROSITE" id="PS00122">
    <property type="entry name" value="CARBOXYLESTERASE_B_1"/>
    <property type="match status" value="1"/>
</dbReference>
<proteinExistence type="inferred from homology"/>
<dbReference type="OrthoDB" id="3199405at2"/>
<gene>
    <name evidence="5" type="ordered locus">SCATT_p15280</name>
</gene>
<dbReference type="PATRIC" id="fig|1003195.29.peg.7327"/>
<dbReference type="Proteomes" id="UP000007842">
    <property type="component" value="Plasmid pSCATT"/>
</dbReference>
<evidence type="ECO:0000313" key="5">
    <source>
        <dbReference type="EMBL" id="AEW99721.1"/>
    </source>
</evidence>
<dbReference type="KEGG" id="scy:SCATT_p15280"/>
<comment type="similarity">
    <text evidence="1 3">Belongs to the type-B carboxylesterase/lipase family.</text>
</comment>
<keyword evidence="5" id="KW-0614">Plasmid</keyword>
<dbReference type="AlphaFoldDB" id="G8XH03"/>
<dbReference type="EMBL" id="CP003229">
    <property type="protein sequence ID" value="AEW99721.1"/>
    <property type="molecule type" value="Genomic_DNA"/>
</dbReference>
<dbReference type="EC" id="3.1.1.-" evidence="3"/>
<dbReference type="GO" id="GO:0016787">
    <property type="term" value="F:hydrolase activity"/>
    <property type="evidence" value="ECO:0007669"/>
    <property type="project" value="UniProtKB-KW"/>
</dbReference>
<feature type="domain" description="Carboxylesterase type B" evidence="4">
    <location>
        <begin position="4"/>
        <end position="483"/>
    </location>
</feature>
<organism evidence="5 6">
    <name type="scientific">Streptantibioticus cattleyicolor (strain ATCC 35852 / DSM 46488 / JCM 4925 / NBRC 14057 / NRRL 8057)</name>
    <name type="common">Streptomyces cattleya</name>
    <dbReference type="NCBI Taxonomy" id="1003195"/>
    <lineage>
        <taxon>Bacteria</taxon>
        <taxon>Bacillati</taxon>
        <taxon>Actinomycetota</taxon>
        <taxon>Actinomycetes</taxon>
        <taxon>Kitasatosporales</taxon>
        <taxon>Streptomycetaceae</taxon>
        <taxon>Streptantibioticus</taxon>
    </lineage>
</organism>
<dbReference type="RefSeq" id="WP_014627100.1">
    <property type="nucleotide sequence ID" value="NC_016113.1"/>
</dbReference>
<accession>G8XH03</accession>
<dbReference type="SUPFAM" id="SSF53474">
    <property type="entry name" value="alpha/beta-Hydrolases"/>
    <property type="match status" value="1"/>
</dbReference>
<sequence length="504" mass="52664">MYITVPTTAGRIRGRRKGEVTGFAGIPYAAPPFGPRRLRPPQPPQPWEGVRDAFTPGPSAPQPGYLPAMAGLLEEAAEPGEDCLSVNVWTPSPGRTGGRLPVMVWIHGGAFRNGAGSLPSYDGARLAADGVVCVTLNYRLGAEGFLLLPDGTSNLGLLDQIAALEWVRDNIAGFGGDPDNVTVFGQSAGAISITALMTMARARGLFRRAITQSGAGHHSHPEHIARRVTERLAALAGVEPTREGLATVSPERLVAADAALGREIAQATDPGQWGESAGGGTTVLPVVDGATLPRRPIDALADGAGRDIDLLTGTTSDEFRLFLVPLGIGPRVTEDVLQGFLAGFGLDPAEARAAYAAAHPGATPGDLLSAAMSDQAYRVPALRVAEARAAHGASTYVYEFAWPSPVLDGALGACHMAEIGFVFGNLSTPLTGADAPSELSDTLREAWTSFARTGHPTAPGTPGGRLPHWPAYAGRRSVMRLGDGAPAVCEDPAARTRRLWEGRR</sequence>
<evidence type="ECO:0000259" key="4">
    <source>
        <dbReference type="Pfam" id="PF00135"/>
    </source>
</evidence>
<dbReference type="Gene3D" id="3.40.50.1820">
    <property type="entry name" value="alpha/beta hydrolase"/>
    <property type="match status" value="1"/>
</dbReference>
<dbReference type="HOGENOM" id="CLU_006586_16_4_11"/>
<evidence type="ECO:0000256" key="3">
    <source>
        <dbReference type="RuleBase" id="RU361235"/>
    </source>
</evidence>
<evidence type="ECO:0000313" key="6">
    <source>
        <dbReference type="Proteomes" id="UP000007842"/>
    </source>
</evidence>
<dbReference type="InterPro" id="IPR019826">
    <property type="entry name" value="Carboxylesterase_B_AS"/>
</dbReference>
<dbReference type="Pfam" id="PF00135">
    <property type="entry name" value="COesterase"/>
    <property type="match status" value="1"/>
</dbReference>